<dbReference type="InterPro" id="IPR002934">
    <property type="entry name" value="Polymerase_NTP_transf_dom"/>
</dbReference>
<evidence type="ECO:0000313" key="2">
    <source>
        <dbReference type="EMBL" id="GHO89683.1"/>
    </source>
</evidence>
<organism evidence="2 3">
    <name type="scientific">Dictyobacter formicarum</name>
    <dbReference type="NCBI Taxonomy" id="2778368"/>
    <lineage>
        <taxon>Bacteria</taxon>
        <taxon>Bacillati</taxon>
        <taxon>Chloroflexota</taxon>
        <taxon>Ktedonobacteria</taxon>
        <taxon>Ktedonobacterales</taxon>
        <taxon>Dictyobacteraceae</taxon>
        <taxon>Dictyobacter</taxon>
    </lineage>
</organism>
<dbReference type="Proteomes" id="UP000635565">
    <property type="component" value="Unassembled WGS sequence"/>
</dbReference>
<dbReference type="RefSeq" id="WP_201367248.1">
    <property type="nucleotide sequence ID" value="NZ_BNJJ01000042.1"/>
</dbReference>
<reference evidence="2 3" key="1">
    <citation type="journal article" date="2021" name="Int. J. Syst. Evol. Microbiol.">
        <title>Reticulibacter mediterranei gen. nov., sp. nov., within the new family Reticulibacteraceae fam. nov., and Ktedonospora formicarum gen. nov., sp. nov., Ktedonobacter robiniae sp. nov., Dictyobacter formicarum sp. nov. and Dictyobacter arantiisoli sp. nov., belonging to the class Ktedonobacteria.</title>
        <authorList>
            <person name="Yabe S."/>
            <person name="Zheng Y."/>
            <person name="Wang C.M."/>
            <person name="Sakai Y."/>
            <person name="Abe K."/>
            <person name="Yokota A."/>
            <person name="Donadio S."/>
            <person name="Cavaletti L."/>
            <person name="Monciardini P."/>
        </authorList>
    </citation>
    <scope>NUCLEOTIDE SEQUENCE [LARGE SCALE GENOMIC DNA]</scope>
    <source>
        <strain evidence="2 3">SOSP1-9</strain>
    </source>
</reference>
<evidence type="ECO:0000313" key="3">
    <source>
        <dbReference type="Proteomes" id="UP000635565"/>
    </source>
</evidence>
<evidence type="ECO:0000259" key="1">
    <source>
        <dbReference type="Pfam" id="PF01909"/>
    </source>
</evidence>
<proteinExistence type="predicted"/>
<accession>A0ABQ3VV34</accession>
<dbReference type="Pfam" id="PF01909">
    <property type="entry name" value="NTP_transf_2"/>
    <property type="match status" value="1"/>
</dbReference>
<dbReference type="InterPro" id="IPR043519">
    <property type="entry name" value="NT_sf"/>
</dbReference>
<gene>
    <name evidence="2" type="ORF">KSZ_76890</name>
</gene>
<comment type="caution">
    <text evidence="2">The sequence shown here is derived from an EMBL/GenBank/DDBJ whole genome shotgun (WGS) entry which is preliminary data.</text>
</comment>
<dbReference type="CDD" id="cd05403">
    <property type="entry name" value="NT_KNTase_like"/>
    <property type="match status" value="1"/>
</dbReference>
<protein>
    <submittedName>
        <fullName evidence="2">DNA polymerase subunit beta</fullName>
    </submittedName>
</protein>
<sequence>MLYQDLLQEIIEEARQQEEIIGILLTGSVARGDALPGSDLDLRFILTPGLKREFQSELRQGVLVEQGYADVASAQSKLEADAMQVYAYLDGRILFDPQGVLAQLREQAQKRFETYRISEQERAKIITRLEAARLKIQVAFKAGHLLKAAFVSGTVSWQIIEGLWAANNRPLPPNSSIWPHLKDLTQGPPDVEEQLKQLFCAETPQRIQVTLNLLDWILSQLDSEKVSPNL</sequence>
<dbReference type="EMBL" id="BNJJ01000042">
    <property type="protein sequence ID" value="GHO89683.1"/>
    <property type="molecule type" value="Genomic_DNA"/>
</dbReference>
<dbReference type="SUPFAM" id="SSF81301">
    <property type="entry name" value="Nucleotidyltransferase"/>
    <property type="match status" value="1"/>
</dbReference>
<feature type="domain" description="Polymerase nucleotidyl transferase" evidence="1">
    <location>
        <begin position="8"/>
        <end position="59"/>
    </location>
</feature>
<keyword evidence="3" id="KW-1185">Reference proteome</keyword>
<name>A0ABQ3VV34_9CHLR</name>
<dbReference type="Gene3D" id="3.30.460.10">
    <property type="entry name" value="Beta Polymerase, domain 2"/>
    <property type="match status" value="1"/>
</dbReference>